<keyword evidence="3" id="KW-1185">Reference proteome</keyword>
<organism evidence="2 3">
    <name type="scientific">Chryseobacterium zhengzhouense</name>
    <dbReference type="NCBI Taxonomy" id="1636086"/>
    <lineage>
        <taxon>Bacteria</taxon>
        <taxon>Pseudomonadati</taxon>
        <taxon>Bacteroidota</taxon>
        <taxon>Flavobacteriia</taxon>
        <taxon>Flavobacteriales</taxon>
        <taxon>Weeksellaceae</taxon>
        <taxon>Chryseobacterium group</taxon>
        <taxon>Chryseobacterium</taxon>
    </lineage>
</organism>
<name>A0ABW2M081_9FLAO</name>
<feature type="transmembrane region" description="Helical" evidence="1">
    <location>
        <begin position="35"/>
        <end position="56"/>
    </location>
</feature>
<evidence type="ECO:0000313" key="3">
    <source>
        <dbReference type="Proteomes" id="UP001596550"/>
    </source>
</evidence>
<protein>
    <submittedName>
        <fullName evidence="2">Uncharacterized protein</fullName>
    </submittedName>
</protein>
<keyword evidence="1" id="KW-1133">Transmembrane helix</keyword>
<evidence type="ECO:0000313" key="2">
    <source>
        <dbReference type="EMBL" id="MFC7346924.1"/>
    </source>
</evidence>
<feature type="transmembrane region" description="Helical" evidence="1">
    <location>
        <begin position="62"/>
        <end position="83"/>
    </location>
</feature>
<gene>
    <name evidence="2" type="ORF">ACFQO9_09375</name>
</gene>
<dbReference type="Proteomes" id="UP001596550">
    <property type="component" value="Unassembled WGS sequence"/>
</dbReference>
<reference evidence="3" key="1">
    <citation type="journal article" date="2019" name="Int. J. Syst. Evol. Microbiol.">
        <title>The Global Catalogue of Microorganisms (GCM) 10K type strain sequencing project: providing services to taxonomists for standard genome sequencing and annotation.</title>
        <authorList>
            <consortium name="The Broad Institute Genomics Platform"/>
            <consortium name="The Broad Institute Genome Sequencing Center for Infectious Disease"/>
            <person name="Wu L."/>
            <person name="Ma J."/>
        </authorList>
    </citation>
    <scope>NUCLEOTIDE SEQUENCE [LARGE SCALE GENOMIC DNA]</scope>
    <source>
        <strain evidence="3">CCUG 54781</strain>
    </source>
</reference>
<dbReference type="EMBL" id="JBHTCR010000003">
    <property type="protein sequence ID" value="MFC7346924.1"/>
    <property type="molecule type" value="Genomic_DNA"/>
</dbReference>
<accession>A0ABW2M081</accession>
<evidence type="ECO:0000256" key="1">
    <source>
        <dbReference type="SAM" id="Phobius"/>
    </source>
</evidence>
<sequence>MKKAYYYLFYKLYKWYEEGPSVWMSDWKAGLSIDLLVFLTIFSFVPYFIVFFNIYINFDDIIILRLLVAIYIFLIVIPNYFIFHHKNQWKKIVNEFDKLPKKKNQQGGWTVLGIVLFIIINYIFSFYIYYQS</sequence>
<comment type="caution">
    <text evidence="2">The sequence shown here is derived from an EMBL/GenBank/DDBJ whole genome shotgun (WGS) entry which is preliminary data.</text>
</comment>
<proteinExistence type="predicted"/>
<keyword evidence="1" id="KW-0472">Membrane</keyword>
<keyword evidence="1" id="KW-0812">Transmembrane</keyword>
<feature type="transmembrane region" description="Helical" evidence="1">
    <location>
        <begin position="108"/>
        <end position="130"/>
    </location>
</feature>
<dbReference type="RefSeq" id="WP_378177349.1">
    <property type="nucleotide sequence ID" value="NZ_JBHTCR010000003.1"/>
</dbReference>